<reference evidence="2 3" key="1">
    <citation type="submission" date="2013-11" db="EMBL/GenBank/DDBJ databases">
        <title>Metagenomic analysis of a methanogenic consortium involved in long chain n-alkane degradation.</title>
        <authorList>
            <person name="Davidova I.A."/>
            <person name="Callaghan A.V."/>
            <person name="Wawrik B."/>
            <person name="Pruitt S."/>
            <person name="Marks C."/>
            <person name="Duncan K.E."/>
            <person name="Suflita J.M."/>
        </authorList>
    </citation>
    <scope>NUCLEOTIDE SEQUENCE [LARGE SCALE GENOMIC DNA]</scope>
    <source>
        <strain evidence="2 3">SPR</strain>
    </source>
</reference>
<keyword evidence="3" id="KW-1185">Reference proteome</keyword>
<dbReference type="InterPro" id="IPR048844">
    <property type="entry name" value="LpdD_chaperone-like"/>
</dbReference>
<proteinExistence type="predicted"/>
<dbReference type="STRING" id="1429043.X474_18165"/>
<comment type="caution">
    <text evidence="2">The sequence shown here is derived from an EMBL/GenBank/DDBJ whole genome shotgun (WGS) entry which is preliminary data.</text>
</comment>
<dbReference type="Proteomes" id="UP000032233">
    <property type="component" value="Unassembled WGS sequence"/>
</dbReference>
<accession>A0A0D2J2Z3</accession>
<evidence type="ECO:0000259" key="1">
    <source>
        <dbReference type="Pfam" id="PF21758"/>
    </source>
</evidence>
<sequence>MGRVLRFETKTGVCDLEAAAVWVGSDLLVWIQGGEAPHIGAVAMAQPRPSLADPNKVSATTSVFAYVGHKEDMLAQKAAQTLASALNTRVVVTAGAHWDNLDSAGIKKVMANFNDLLGVVLQGLLRE</sequence>
<dbReference type="InParanoid" id="A0A0D2J2Z3"/>
<name>A0A0D2J2Z3_9BACT</name>
<dbReference type="EMBL" id="AZAC01000029">
    <property type="protein sequence ID" value="KIX12529.1"/>
    <property type="molecule type" value="Genomic_DNA"/>
</dbReference>
<dbReference type="AlphaFoldDB" id="A0A0D2J2Z3"/>
<protein>
    <recommendedName>
        <fullName evidence="1">Prenylated flavin chaperone LpdD-like domain-containing protein</fullName>
    </recommendedName>
</protein>
<gene>
    <name evidence="2" type="ORF">X474_18165</name>
</gene>
<evidence type="ECO:0000313" key="2">
    <source>
        <dbReference type="EMBL" id="KIX12529.1"/>
    </source>
</evidence>
<feature type="domain" description="Prenylated flavin chaperone LpdD-like" evidence="1">
    <location>
        <begin position="12"/>
        <end position="122"/>
    </location>
</feature>
<evidence type="ECO:0000313" key="3">
    <source>
        <dbReference type="Proteomes" id="UP000032233"/>
    </source>
</evidence>
<dbReference type="RefSeq" id="WP_044350415.1">
    <property type="nucleotide sequence ID" value="NZ_AZAC01000029.1"/>
</dbReference>
<dbReference type="Pfam" id="PF21758">
    <property type="entry name" value="PAC_bac"/>
    <property type="match status" value="1"/>
</dbReference>
<dbReference type="OrthoDB" id="5878625at2"/>
<organism evidence="2 3">
    <name type="scientific">Dethiosulfatarculus sandiegensis</name>
    <dbReference type="NCBI Taxonomy" id="1429043"/>
    <lineage>
        <taxon>Bacteria</taxon>
        <taxon>Pseudomonadati</taxon>
        <taxon>Thermodesulfobacteriota</taxon>
        <taxon>Desulfarculia</taxon>
        <taxon>Desulfarculales</taxon>
        <taxon>Desulfarculaceae</taxon>
        <taxon>Dethiosulfatarculus</taxon>
    </lineage>
</organism>